<organism evidence="2 3">
    <name type="scientific">Selenomonas flueggei ATCC 43531</name>
    <dbReference type="NCBI Taxonomy" id="638302"/>
    <lineage>
        <taxon>Bacteria</taxon>
        <taxon>Bacillati</taxon>
        <taxon>Bacillota</taxon>
        <taxon>Negativicutes</taxon>
        <taxon>Selenomonadales</taxon>
        <taxon>Selenomonadaceae</taxon>
        <taxon>Selenomonas</taxon>
    </lineage>
</organism>
<keyword evidence="3" id="KW-1185">Reference proteome</keyword>
<accession>C4V335</accession>
<protein>
    <submittedName>
        <fullName evidence="2">Uncharacterized protein</fullName>
    </submittedName>
</protein>
<feature type="compositionally biased region" description="Basic and acidic residues" evidence="1">
    <location>
        <begin position="135"/>
        <end position="158"/>
    </location>
</feature>
<dbReference type="RefSeq" id="WP_006689663.1">
    <property type="nucleotide sequence ID" value="NZ_GG694006.1"/>
</dbReference>
<dbReference type="Proteomes" id="UP000005309">
    <property type="component" value="Unassembled WGS sequence"/>
</dbReference>
<evidence type="ECO:0000256" key="1">
    <source>
        <dbReference type="SAM" id="MobiDB-lite"/>
    </source>
</evidence>
<proteinExistence type="predicted"/>
<reference evidence="2 3" key="1">
    <citation type="submission" date="2009-04" db="EMBL/GenBank/DDBJ databases">
        <authorList>
            <person name="Qin X."/>
            <person name="Bachman B."/>
            <person name="Battles P."/>
            <person name="Bell A."/>
            <person name="Bess C."/>
            <person name="Bickham C."/>
            <person name="Chaboub L."/>
            <person name="Chen D."/>
            <person name="Coyle M."/>
            <person name="Deiros D.R."/>
            <person name="Dinh H."/>
            <person name="Forbes L."/>
            <person name="Fowler G."/>
            <person name="Francisco L."/>
            <person name="Fu Q."/>
            <person name="Gubbala S."/>
            <person name="Hale W."/>
            <person name="Han Y."/>
            <person name="Hemphill L."/>
            <person name="Highlander S.K."/>
            <person name="Hirani K."/>
            <person name="Hogues M."/>
            <person name="Jackson L."/>
            <person name="Jakkamsetti A."/>
            <person name="Javaid M."/>
            <person name="Jiang H."/>
            <person name="Korchina V."/>
            <person name="Kovar C."/>
            <person name="Lara F."/>
            <person name="Lee S."/>
            <person name="Mata R."/>
            <person name="Mathew T."/>
            <person name="Moen C."/>
            <person name="Morales K."/>
            <person name="Munidasa M."/>
            <person name="Nazareth L."/>
            <person name="Ngo R."/>
            <person name="Nguyen L."/>
            <person name="Okwuonu G."/>
            <person name="Ongeri F."/>
            <person name="Patil S."/>
            <person name="Petrosino J."/>
            <person name="Pham C."/>
            <person name="Pham P."/>
            <person name="Pu L.-L."/>
            <person name="Puazo M."/>
            <person name="Raj R."/>
            <person name="Reid J."/>
            <person name="Rouhana J."/>
            <person name="Saada N."/>
            <person name="Shang Y."/>
            <person name="Simmons D."/>
            <person name="Thornton R."/>
            <person name="Warren J."/>
            <person name="Weissenberger G."/>
            <person name="Zhang J."/>
            <person name="Zhang L."/>
            <person name="Zhou C."/>
            <person name="Zhu D."/>
            <person name="Muzny D."/>
            <person name="Worley K."/>
            <person name="Gibbs R."/>
        </authorList>
    </citation>
    <scope>NUCLEOTIDE SEQUENCE [LARGE SCALE GENOMIC DNA]</scope>
    <source>
        <strain evidence="2 3">ATCC 43531</strain>
    </source>
</reference>
<name>C4V335_9FIRM</name>
<sequence>MLYRVHPASTTKYLAETDPAFVVSAGKNIALAGATLAALDKNDSVLLSAGENISLDTKKLQSEKDMTVSTENYRCSKSCYSCSGSHWSHYGNTRSNNRWTGKQNLADDLSRFSAGTSGKNANDSVDKILEKAIPRPPKRRAEQYDKTGGYDHAEKDFNSLDLEEGSVKDRTGERGKIKTGKLRDGRDVNVRENSSEGHPTLEIIQPNNTRIKIRYND</sequence>
<feature type="compositionally biased region" description="Basic and acidic residues" evidence="1">
    <location>
        <begin position="165"/>
        <end position="195"/>
    </location>
</feature>
<evidence type="ECO:0000313" key="3">
    <source>
        <dbReference type="Proteomes" id="UP000005309"/>
    </source>
</evidence>
<feature type="region of interest" description="Disordered" evidence="1">
    <location>
        <begin position="135"/>
        <end position="205"/>
    </location>
</feature>
<dbReference type="AlphaFoldDB" id="C4V335"/>
<dbReference type="eggNOG" id="COG3209">
    <property type="taxonomic scope" value="Bacteria"/>
</dbReference>
<dbReference type="STRING" id="638302.HMPREF0908_0929"/>
<comment type="caution">
    <text evidence="2">The sequence shown here is derived from an EMBL/GenBank/DDBJ whole genome shotgun (WGS) entry which is preliminary data.</text>
</comment>
<evidence type="ECO:0000313" key="2">
    <source>
        <dbReference type="EMBL" id="EEQ48773.1"/>
    </source>
</evidence>
<dbReference type="HOGENOM" id="CLU_1271547_0_0_9"/>
<gene>
    <name evidence="2" type="ORF">HMPREF0908_0929</name>
</gene>
<dbReference type="EMBL" id="ACLA01000012">
    <property type="protein sequence ID" value="EEQ48773.1"/>
    <property type="molecule type" value="Genomic_DNA"/>
</dbReference>